<dbReference type="EMBL" id="CM015712">
    <property type="protein sequence ID" value="KAF3707136.1"/>
    <property type="molecule type" value="Genomic_DNA"/>
</dbReference>
<evidence type="ECO:0000313" key="2">
    <source>
        <dbReference type="EMBL" id="KAF3707136.1"/>
    </source>
</evidence>
<feature type="region of interest" description="Disordered" evidence="1">
    <location>
        <begin position="570"/>
        <end position="598"/>
    </location>
</feature>
<proteinExistence type="predicted"/>
<gene>
    <name evidence="2" type="ORF">EXN66_Car000309</name>
</gene>
<name>A0A6G1QYI5_CHAAH</name>
<sequence>MAQRDKTQVKLKILLKETERDLCGTDSSLENWQLVVKLHVDQAAGSTISSLVFQCPELVSNISSFDSHEKYAKSITQIQKQRQPQVHLIAAHDILSQTSVKQLRIEIKWNFPFDRGYETHMDKAYSQRKLPFIVTESSWTYSATLQGKLKMIQRVWAWMPVFHSVHKSKIIGKQGISLYKSIPTMNMSVNMDLQRPSSYLPRPGSRVSPEIQRVTPFTALTHRNTEAAATNIQQQSNSFCQGCVHNDLLLREKLPKVVKISALDHIQQSDTGCGRVCDIFVRLGVRLFLGMVCREQTRHEPRHGDSAAGLRAVSGRPADYRSVPLLSCGLKLPSLRLGVHPVTAAVCASCVSVCEGVTLYSTHPSLVSGERERGGGGVVVCQFPSRKSPAKPYTDCRANYRRPVDPRLPARAPCVLPAVMAASVRGFAVSASVLVLSLRCQRSAVKNMNCSLRMIHVQQPVESRMQIINVAFASQQINMYRQQERQYVFLSVRFYDLPHPDRQLKLTLILMTNSQSKPLNPRSDKPKHQQLLVAFIDIHAQQAGRASQRQGELGSIAVTERVPLCESRQDYTENTSLKEPDAGEESCCTDRHSSPSSPMLPALARWRLRSNPWVVCDGANINSAATCCRQNQMMHTNKSDSLTQPEMCCQEPSLSNWGF</sequence>
<reference evidence="2 3" key="1">
    <citation type="submission" date="2019-02" db="EMBL/GenBank/DDBJ databases">
        <title>Opniocepnalus argus genome.</title>
        <authorList>
            <person name="Zhou C."/>
            <person name="Xiao S."/>
        </authorList>
    </citation>
    <scope>NUCLEOTIDE SEQUENCE [LARGE SCALE GENOMIC DNA]</scope>
    <source>
        <strain evidence="2">OARG1902GOOAL</strain>
        <tissue evidence="2">Muscle</tissue>
    </source>
</reference>
<organism evidence="2 3">
    <name type="scientific">Channa argus</name>
    <name type="common">Northern snakehead</name>
    <name type="synonym">Ophicephalus argus</name>
    <dbReference type="NCBI Taxonomy" id="215402"/>
    <lineage>
        <taxon>Eukaryota</taxon>
        <taxon>Metazoa</taxon>
        <taxon>Chordata</taxon>
        <taxon>Craniata</taxon>
        <taxon>Vertebrata</taxon>
        <taxon>Euteleostomi</taxon>
        <taxon>Actinopterygii</taxon>
        <taxon>Neopterygii</taxon>
        <taxon>Teleostei</taxon>
        <taxon>Neoteleostei</taxon>
        <taxon>Acanthomorphata</taxon>
        <taxon>Anabantaria</taxon>
        <taxon>Anabantiformes</taxon>
        <taxon>Channoidei</taxon>
        <taxon>Channidae</taxon>
        <taxon>Channa</taxon>
    </lineage>
</organism>
<evidence type="ECO:0000256" key="1">
    <source>
        <dbReference type="SAM" id="MobiDB-lite"/>
    </source>
</evidence>
<accession>A0A6G1QYI5</accession>
<evidence type="ECO:0000313" key="3">
    <source>
        <dbReference type="Proteomes" id="UP000503349"/>
    </source>
</evidence>
<reference evidence="3" key="2">
    <citation type="submission" date="2019-02" db="EMBL/GenBank/DDBJ databases">
        <title>Opniocepnalus argus Var Kimnra genome.</title>
        <authorList>
            <person name="Zhou C."/>
            <person name="Xiao S."/>
        </authorList>
    </citation>
    <scope>NUCLEOTIDE SEQUENCE [LARGE SCALE GENOMIC DNA]</scope>
</reference>
<protein>
    <submittedName>
        <fullName evidence="2">Uncharacterized protein</fullName>
    </submittedName>
</protein>
<keyword evidence="3" id="KW-1185">Reference proteome</keyword>
<dbReference type="AlphaFoldDB" id="A0A6G1QYI5"/>
<dbReference type="Proteomes" id="UP000503349">
    <property type="component" value="Chromosome 1"/>
</dbReference>
<feature type="compositionally biased region" description="Basic and acidic residues" evidence="1">
    <location>
        <begin position="570"/>
        <end position="581"/>
    </location>
</feature>